<keyword evidence="2" id="KW-1185">Reference proteome</keyword>
<reference evidence="2" key="1">
    <citation type="journal article" date="2022" name="Mol. Ecol. Resour.">
        <title>The genomes of chicory, endive, great burdock and yacon provide insights into Asteraceae palaeo-polyploidization history and plant inulin production.</title>
        <authorList>
            <person name="Fan W."/>
            <person name="Wang S."/>
            <person name="Wang H."/>
            <person name="Wang A."/>
            <person name="Jiang F."/>
            <person name="Liu H."/>
            <person name="Zhao H."/>
            <person name="Xu D."/>
            <person name="Zhang Y."/>
        </authorList>
    </citation>
    <scope>NUCLEOTIDE SEQUENCE [LARGE SCALE GENOMIC DNA]</scope>
    <source>
        <strain evidence="2">cv. Punajuju</strain>
    </source>
</reference>
<dbReference type="Proteomes" id="UP001055811">
    <property type="component" value="Linkage Group LG03"/>
</dbReference>
<protein>
    <submittedName>
        <fullName evidence="1">Uncharacterized protein</fullName>
    </submittedName>
</protein>
<gene>
    <name evidence="1" type="ORF">L2E82_16871</name>
</gene>
<reference evidence="1 2" key="2">
    <citation type="journal article" date="2022" name="Mol. Ecol. Resour.">
        <title>The genomes of chicory, endive, great burdock and yacon provide insights into Asteraceae paleo-polyploidization history and plant inulin production.</title>
        <authorList>
            <person name="Fan W."/>
            <person name="Wang S."/>
            <person name="Wang H."/>
            <person name="Wang A."/>
            <person name="Jiang F."/>
            <person name="Liu H."/>
            <person name="Zhao H."/>
            <person name="Xu D."/>
            <person name="Zhang Y."/>
        </authorList>
    </citation>
    <scope>NUCLEOTIDE SEQUENCE [LARGE SCALE GENOMIC DNA]</scope>
    <source>
        <strain evidence="2">cv. Punajuju</strain>
        <tissue evidence="1">Leaves</tissue>
    </source>
</reference>
<name>A0ACB9F7B7_CICIN</name>
<evidence type="ECO:0000313" key="1">
    <source>
        <dbReference type="EMBL" id="KAI3766798.1"/>
    </source>
</evidence>
<proteinExistence type="predicted"/>
<dbReference type="EMBL" id="CM042011">
    <property type="protein sequence ID" value="KAI3766798.1"/>
    <property type="molecule type" value="Genomic_DNA"/>
</dbReference>
<accession>A0ACB9F7B7</accession>
<comment type="caution">
    <text evidence="1">The sequence shown here is derived from an EMBL/GenBank/DDBJ whole genome shotgun (WGS) entry which is preliminary data.</text>
</comment>
<organism evidence="1 2">
    <name type="scientific">Cichorium intybus</name>
    <name type="common">Chicory</name>
    <dbReference type="NCBI Taxonomy" id="13427"/>
    <lineage>
        <taxon>Eukaryota</taxon>
        <taxon>Viridiplantae</taxon>
        <taxon>Streptophyta</taxon>
        <taxon>Embryophyta</taxon>
        <taxon>Tracheophyta</taxon>
        <taxon>Spermatophyta</taxon>
        <taxon>Magnoliopsida</taxon>
        <taxon>eudicotyledons</taxon>
        <taxon>Gunneridae</taxon>
        <taxon>Pentapetalae</taxon>
        <taxon>asterids</taxon>
        <taxon>campanulids</taxon>
        <taxon>Asterales</taxon>
        <taxon>Asteraceae</taxon>
        <taxon>Cichorioideae</taxon>
        <taxon>Cichorieae</taxon>
        <taxon>Cichoriinae</taxon>
        <taxon>Cichorium</taxon>
    </lineage>
</organism>
<sequence length="324" mass="36628">MAARGFLYGGDSGGGAVGGGSGFNSVLVTNKRAACSSSKPLDSFFVSGSSHFAGSRSMFSFEDGRNGSGRTFFQTYDQEDNGDDEYDDYFNHPEKKRRLKADQVQFLEKSFETENKLEPDRKIQLAKDLGLQPRQIAIWFQNRRARWKTKQLEKDYDVLQESYNKLKANYENLVQEKEKLKSEVHDLSDKLLLQETEKGASDSSSTKSPSEPLQQEQVADCLNDEDVSKTSNVGVKSDSSNPRYVDLLERGDSSYLFEQDQSDESLDEEDNLEKMFVTPVSGYMLPKIESCHYPELDAVNSSYLGFPGHGDDEDEDQHFGFWSY</sequence>
<evidence type="ECO:0000313" key="2">
    <source>
        <dbReference type="Proteomes" id="UP001055811"/>
    </source>
</evidence>